<dbReference type="InterPro" id="IPR007110">
    <property type="entry name" value="Ig-like_dom"/>
</dbReference>
<keyword evidence="11" id="KW-1185">Reference proteome</keyword>
<feature type="domain" description="Ig-like" evidence="7">
    <location>
        <begin position="151"/>
        <end position="251"/>
    </location>
</feature>
<dbReference type="InterPro" id="IPR003599">
    <property type="entry name" value="Ig_sub"/>
</dbReference>
<dbReference type="PROSITE" id="PS51323">
    <property type="entry name" value="IGFBP_N_2"/>
    <property type="match status" value="1"/>
</dbReference>
<dbReference type="EMBL" id="JAODUP010000171">
    <property type="protein sequence ID" value="KAK2158379.1"/>
    <property type="molecule type" value="Genomic_DNA"/>
</dbReference>
<dbReference type="InterPro" id="IPR002350">
    <property type="entry name" value="Kazal_dom"/>
</dbReference>
<dbReference type="InterPro" id="IPR036179">
    <property type="entry name" value="Ig-like_dom_sf"/>
</dbReference>
<dbReference type="Pfam" id="PF13927">
    <property type="entry name" value="Ig_3"/>
    <property type="match status" value="1"/>
</dbReference>
<evidence type="ECO:0000256" key="3">
    <source>
        <dbReference type="ARBA" id="ARBA00022729"/>
    </source>
</evidence>
<dbReference type="Proteomes" id="UP001208570">
    <property type="component" value="Unassembled WGS sequence"/>
</dbReference>
<dbReference type="Gene3D" id="3.30.60.30">
    <property type="match status" value="1"/>
</dbReference>
<dbReference type="GO" id="GO:0005520">
    <property type="term" value="F:insulin-like growth factor binding"/>
    <property type="evidence" value="ECO:0007669"/>
    <property type="project" value="InterPro"/>
</dbReference>
<dbReference type="AlphaFoldDB" id="A0AAD9N8U4"/>
<dbReference type="InterPro" id="IPR000867">
    <property type="entry name" value="IGFBP-like"/>
</dbReference>
<dbReference type="InterPro" id="IPR009030">
    <property type="entry name" value="Growth_fac_rcpt_cys_sf"/>
</dbReference>
<evidence type="ECO:0000256" key="4">
    <source>
        <dbReference type="ARBA" id="ARBA00023157"/>
    </source>
</evidence>
<keyword evidence="4" id="KW-1015">Disulfide bond</keyword>
<organism evidence="10 11">
    <name type="scientific">Paralvinella palmiformis</name>
    <dbReference type="NCBI Taxonomy" id="53620"/>
    <lineage>
        <taxon>Eukaryota</taxon>
        <taxon>Metazoa</taxon>
        <taxon>Spiralia</taxon>
        <taxon>Lophotrochozoa</taxon>
        <taxon>Annelida</taxon>
        <taxon>Polychaeta</taxon>
        <taxon>Sedentaria</taxon>
        <taxon>Canalipalpata</taxon>
        <taxon>Terebellida</taxon>
        <taxon>Terebelliformia</taxon>
        <taxon>Alvinellidae</taxon>
        <taxon>Paralvinella</taxon>
    </lineage>
</organism>
<keyword evidence="2" id="KW-0964">Secreted</keyword>
<dbReference type="Pfam" id="PF07648">
    <property type="entry name" value="Kazal_2"/>
    <property type="match status" value="1"/>
</dbReference>
<evidence type="ECO:0000259" key="9">
    <source>
        <dbReference type="PROSITE" id="PS51465"/>
    </source>
</evidence>
<comment type="caution">
    <text evidence="10">The sequence shown here is derived from an EMBL/GenBank/DDBJ whole genome shotgun (WGS) entry which is preliminary data.</text>
</comment>
<dbReference type="Gene3D" id="2.60.40.10">
    <property type="entry name" value="Immunoglobulins"/>
    <property type="match status" value="1"/>
</dbReference>
<comment type="subcellular location">
    <subcellularLocation>
        <location evidence="1">Secreted</location>
    </subcellularLocation>
</comment>
<gene>
    <name evidence="10" type="ORF">LSH36_171g01016</name>
</gene>
<evidence type="ECO:0000256" key="1">
    <source>
        <dbReference type="ARBA" id="ARBA00004613"/>
    </source>
</evidence>
<dbReference type="InterPro" id="IPR011390">
    <property type="entry name" value="IGFBP_rP_mac25"/>
</dbReference>
<dbReference type="InterPro" id="IPR003598">
    <property type="entry name" value="Ig_sub2"/>
</dbReference>
<dbReference type="FunFam" id="2.60.40.10:FF:000032">
    <property type="entry name" value="palladin isoform X1"/>
    <property type="match status" value="1"/>
</dbReference>
<dbReference type="GO" id="GO:0009966">
    <property type="term" value="P:regulation of signal transduction"/>
    <property type="evidence" value="ECO:0007669"/>
    <property type="project" value="TreeGrafter"/>
</dbReference>
<evidence type="ECO:0000256" key="2">
    <source>
        <dbReference type="ARBA" id="ARBA00022525"/>
    </source>
</evidence>
<dbReference type="InterPro" id="IPR013783">
    <property type="entry name" value="Ig-like_fold"/>
</dbReference>
<dbReference type="PANTHER" id="PTHR14186">
    <property type="entry name" value="INSULIN-LIKE GROWTH FACTOR BINDING PROTEIN-RELATED"/>
    <property type="match status" value="1"/>
</dbReference>
<sequence length="269" mass="29563">MIRSLAFCLLLSLSSAKKAKIIDDIPGLEKCGDCNPDDCLRPSDCTAGQVKDRCGCCDVCGKGQYELCFHEDVPINDGIFLGRCGDNLECRVRNDLDDGEIPEAICYCRIQGTLCGSDNKTYENLCALMAQGVSKQGNIIIKSQGPCDEAPTVVSAPDNVKNKTGSSVALICEARGYPIPTIEWTWTRVDGKTVYLPSDDLRVSVNMRGGPEKWQVTGWLQILDLHKEHEGDYTCVAQNKHGMAEESARINVEGEKDAEKKVRSGKFKY</sequence>
<accession>A0AAD9N8U4</accession>
<dbReference type="SMART" id="SM00409">
    <property type="entry name" value="IG"/>
    <property type="match status" value="1"/>
</dbReference>
<evidence type="ECO:0000313" key="10">
    <source>
        <dbReference type="EMBL" id="KAK2158379.1"/>
    </source>
</evidence>
<feature type="chain" id="PRO_5042073836" evidence="6">
    <location>
        <begin position="17"/>
        <end position="269"/>
    </location>
</feature>
<reference evidence="10" key="1">
    <citation type="journal article" date="2023" name="Mol. Biol. Evol.">
        <title>Third-Generation Sequencing Reveals the Adaptive Role of the Epigenome in Three Deep-Sea Polychaetes.</title>
        <authorList>
            <person name="Perez M."/>
            <person name="Aroh O."/>
            <person name="Sun Y."/>
            <person name="Lan Y."/>
            <person name="Juniper S.K."/>
            <person name="Young C.R."/>
            <person name="Angers B."/>
            <person name="Qian P.Y."/>
        </authorList>
    </citation>
    <scope>NUCLEOTIDE SEQUENCE</scope>
    <source>
        <strain evidence="10">P08H-3</strain>
    </source>
</reference>
<dbReference type="PANTHER" id="PTHR14186:SF19">
    <property type="entry name" value="INSULIN-LIKE GROWTH FACTOR-BINDING PROTEIN 7"/>
    <property type="match status" value="1"/>
</dbReference>
<evidence type="ECO:0000256" key="5">
    <source>
        <dbReference type="ARBA" id="ARBA00023319"/>
    </source>
</evidence>
<dbReference type="SUPFAM" id="SSF57184">
    <property type="entry name" value="Growth factor receptor domain"/>
    <property type="match status" value="1"/>
</dbReference>
<evidence type="ECO:0000259" key="7">
    <source>
        <dbReference type="PROSITE" id="PS50835"/>
    </source>
</evidence>
<evidence type="ECO:0000313" key="11">
    <source>
        <dbReference type="Proteomes" id="UP001208570"/>
    </source>
</evidence>
<keyword evidence="5" id="KW-0393">Immunoglobulin domain</keyword>
<dbReference type="SMART" id="SM00280">
    <property type="entry name" value="KAZAL"/>
    <property type="match status" value="1"/>
</dbReference>
<evidence type="ECO:0000259" key="8">
    <source>
        <dbReference type="PROSITE" id="PS51323"/>
    </source>
</evidence>
<evidence type="ECO:0000256" key="6">
    <source>
        <dbReference type="SAM" id="SignalP"/>
    </source>
</evidence>
<dbReference type="PROSITE" id="PS51465">
    <property type="entry name" value="KAZAL_2"/>
    <property type="match status" value="1"/>
</dbReference>
<dbReference type="Gene3D" id="4.10.40.20">
    <property type="match status" value="1"/>
</dbReference>
<feature type="signal peptide" evidence="6">
    <location>
        <begin position="1"/>
        <end position="16"/>
    </location>
</feature>
<dbReference type="InterPro" id="IPR036058">
    <property type="entry name" value="Kazal_dom_sf"/>
</dbReference>
<dbReference type="GO" id="GO:0001558">
    <property type="term" value="P:regulation of cell growth"/>
    <property type="evidence" value="ECO:0007669"/>
    <property type="project" value="InterPro"/>
</dbReference>
<dbReference type="SUPFAM" id="SSF48726">
    <property type="entry name" value="Immunoglobulin"/>
    <property type="match status" value="1"/>
</dbReference>
<dbReference type="PROSITE" id="PS50835">
    <property type="entry name" value="IG_LIKE"/>
    <property type="match status" value="1"/>
</dbReference>
<feature type="domain" description="Kazal-like" evidence="9">
    <location>
        <begin position="100"/>
        <end position="149"/>
    </location>
</feature>
<proteinExistence type="predicted"/>
<keyword evidence="3 6" id="KW-0732">Signal</keyword>
<name>A0AAD9N8U4_9ANNE</name>
<protein>
    <submittedName>
        <fullName evidence="10">Uncharacterized protein</fullName>
    </submittedName>
</protein>
<dbReference type="SUPFAM" id="SSF100895">
    <property type="entry name" value="Kazal-type serine protease inhibitors"/>
    <property type="match status" value="1"/>
</dbReference>
<dbReference type="SMART" id="SM00408">
    <property type="entry name" value="IGc2"/>
    <property type="match status" value="1"/>
</dbReference>
<feature type="domain" description="IGFBP N-terminal" evidence="8">
    <location>
        <begin position="27"/>
        <end position="109"/>
    </location>
</feature>
<dbReference type="GO" id="GO:0005576">
    <property type="term" value="C:extracellular region"/>
    <property type="evidence" value="ECO:0007669"/>
    <property type="project" value="UniProtKB-SubCell"/>
</dbReference>